<evidence type="ECO:0008006" key="3">
    <source>
        <dbReference type="Google" id="ProtNLM"/>
    </source>
</evidence>
<name>A0A4Q7LBY9_9BURK</name>
<proteinExistence type="predicted"/>
<evidence type="ECO:0000313" key="1">
    <source>
        <dbReference type="EMBL" id="RZS47584.1"/>
    </source>
</evidence>
<dbReference type="RefSeq" id="WP_130483597.1">
    <property type="nucleotide sequence ID" value="NZ_SGWV01000012.1"/>
</dbReference>
<dbReference type="EMBL" id="SGWV01000012">
    <property type="protein sequence ID" value="RZS47584.1"/>
    <property type="molecule type" value="Genomic_DNA"/>
</dbReference>
<dbReference type="Proteomes" id="UP000293433">
    <property type="component" value="Unassembled WGS sequence"/>
</dbReference>
<dbReference type="AlphaFoldDB" id="A0A4Q7LBY9"/>
<sequence length="426" mass="47198">MAKFSPVAQMPRYLQAFQCIGPACPETCCSGWRVTIDKANYKMLKAIADAPLRQRVLAHLVRDDGNEPAAWAHLRMKDNGDCGLLDEDRLCSIQKQLGAGALSNTCNHYPRQFQQLDGEHRVFATLSCPEAARLALTDPQALAPVTVTLDAFANAGELPPGAHWQDAAEPPRVTHLAGRVLHDLLLSLFEPSERNAFDALALGLMLVRRVVAYVQKLSDLPDGSVPREQCLQDLTELFSRFMDADHNAALLDVVRGLSTGEHVAPDLLRTVTHKIWQRRLTASARTVLDDVVAGLHLDDADAQVARDRWAQTRQTRWVAWEAEHGHLLKNYLINSLQAGLPARHFGSPKALEDAFLDLLIRAALIRYWLIGQMARHGDGFGEDHAVRTVYALSRSIEHDRHFMAGVLQAMDAQGIRSLATGLVLIH</sequence>
<comment type="caution">
    <text evidence="1">The sequence shown here is derived from an EMBL/GenBank/DDBJ whole genome shotgun (WGS) entry which is preliminary data.</text>
</comment>
<dbReference type="OrthoDB" id="86584at2"/>
<accession>A0A4Q7LBY9</accession>
<gene>
    <name evidence="1" type="ORF">EV685_3794</name>
</gene>
<evidence type="ECO:0000313" key="2">
    <source>
        <dbReference type="Proteomes" id="UP000293433"/>
    </source>
</evidence>
<keyword evidence="2" id="KW-1185">Reference proteome</keyword>
<reference evidence="1 2" key="1">
    <citation type="submission" date="2019-02" db="EMBL/GenBank/DDBJ databases">
        <title>Genomic Encyclopedia of Type Strains, Phase IV (KMG-IV): sequencing the most valuable type-strain genomes for metagenomic binning, comparative biology and taxonomic classification.</title>
        <authorList>
            <person name="Goeker M."/>
        </authorList>
    </citation>
    <scope>NUCLEOTIDE SEQUENCE [LARGE SCALE GENOMIC DNA]</scope>
    <source>
        <strain evidence="1 2">DSM 10617</strain>
    </source>
</reference>
<organism evidence="1 2">
    <name type="scientific">Sphaerotilus mobilis</name>
    <dbReference type="NCBI Taxonomy" id="47994"/>
    <lineage>
        <taxon>Bacteria</taxon>
        <taxon>Pseudomonadati</taxon>
        <taxon>Pseudomonadota</taxon>
        <taxon>Betaproteobacteria</taxon>
        <taxon>Burkholderiales</taxon>
        <taxon>Sphaerotilaceae</taxon>
        <taxon>Sphaerotilus</taxon>
    </lineage>
</organism>
<dbReference type="NCBIfam" id="NF038110">
    <property type="entry name" value="Lys_methyl_FliB"/>
    <property type="match status" value="1"/>
</dbReference>
<protein>
    <recommendedName>
        <fullName evidence="3">Lysine-N-methylase</fullName>
    </recommendedName>
</protein>